<dbReference type="Gene3D" id="3.30.1460.10">
    <property type="match status" value="1"/>
</dbReference>
<evidence type="ECO:0000313" key="2">
    <source>
        <dbReference type="Proteomes" id="UP000038200"/>
    </source>
</evidence>
<evidence type="ECO:0000313" key="1">
    <source>
        <dbReference type="EMBL" id="CEN52596.1"/>
    </source>
</evidence>
<gene>
    <name evidence="1" type="ORF">CCAND93_270005</name>
</gene>
<sequence length="431" mass="51579">MYFPQCPYSVNEIFSENRGCIIFAKPKKIVLLLLRKHIYMRNRIPKYHRPIKNINDPIAQVDSWYAAVDAFEEKRYSESLRKLLDYINPEVAKQVPASGDFSVEYPQGSSRVTFGVRNDYFYIESPFVKITEKSNKIALLREVNELNFTHLTIPQIHLENQMLWFKFEAPLYVCQPNKIYEALREICETADDFDDEFIEKYNVEYVQSPVIEHLNEEEKQQAWEKIQSILDEYKLFMDYFQEKRWSESQWDILMISLLQLGNMPCIQGVLRVDLQEYIQNISNNRIDFHYRIDRGRNFFKKLMEKSQEDLMKDIYYTKALMGLKWRSSSKIIQEYVTDFEEQIRKYKNSNDHFNVAYYLNYIYLRLMYFYNLDQNYKDFIIGTLERASGEAYEKAATIYLETFDHLLNETLPKNIKNGTTTKKGFLARLFG</sequence>
<dbReference type="Proteomes" id="UP000038200">
    <property type="component" value="Unassembled WGS sequence"/>
</dbReference>
<proteinExistence type="predicted"/>
<reference evidence="1 2" key="1">
    <citation type="submission" date="2015-01" db="EMBL/GenBank/DDBJ databases">
        <authorList>
            <person name="Xiang T."/>
            <person name="Song Y."/>
            <person name="Huang L."/>
            <person name="Wang B."/>
            <person name="Wu P."/>
        </authorList>
    </citation>
    <scope>NUCLEOTIDE SEQUENCE [LARGE SCALE GENOMIC DNA]</scope>
    <source>
        <strain evidence="1 2">CcD93</strain>
    </source>
</reference>
<dbReference type="STRING" id="1848903.CCAND38_30031"/>
<protein>
    <recommendedName>
        <fullName evidence="3">YbjN domain-containing protein</fullName>
    </recommendedName>
</protein>
<name>A0A0B7IL09_9FLAO</name>
<dbReference type="AlphaFoldDB" id="A0A0B7IL09"/>
<organism evidence="1 2">
    <name type="scientific">Capnocytophaga canis</name>
    <dbReference type="NCBI Taxonomy" id="1848903"/>
    <lineage>
        <taxon>Bacteria</taxon>
        <taxon>Pseudomonadati</taxon>
        <taxon>Bacteroidota</taxon>
        <taxon>Flavobacteriia</taxon>
        <taxon>Flavobacteriales</taxon>
        <taxon>Flavobacteriaceae</taxon>
        <taxon>Capnocytophaga</taxon>
    </lineage>
</organism>
<dbReference type="SUPFAM" id="SSF69635">
    <property type="entry name" value="Type III secretory system chaperone-like"/>
    <property type="match status" value="1"/>
</dbReference>
<evidence type="ECO:0008006" key="3">
    <source>
        <dbReference type="Google" id="ProtNLM"/>
    </source>
</evidence>
<accession>A0A0B7IL09</accession>
<dbReference type="EMBL" id="CDOL01000190">
    <property type="protein sequence ID" value="CEN52596.1"/>
    <property type="molecule type" value="Genomic_DNA"/>
</dbReference>